<evidence type="ECO:0000256" key="15">
    <source>
        <dbReference type="PIRNR" id="PIRNR004638"/>
    </source>
</evidence>
<evidence type="ECO:0000256" key="6">
    <source>
        <dbReference type="ARBA" id="ARBA00022617"/>
    </source>
</evidence>
<keyword evidence="9 14" id="KW-1133">Transmembrane helix</keyword>
<feature type="binding site" description="axial binding residue" evidence="14">
    <location>
        <position position="86"/>
    </location>
    <ligand>
        <name>heme</name>
        <dbReference type="ChEBI" id="CHEBI:30413"/>
    </ligand>
    <ligandPart>
        <name>Fe</name>
        <dbReference type="ChEBI" id="CHEBI:18248"/>
    </ligandPart>
</feature>
<evidence type="ECO:0000313" key="17">
    <source>
        <dbReference type="Proteomes" id="UP000317839"/>
    </source>
</evidence>
<name>A0A545TA79_9GAMM</name>
<comment type="subunit">
    <text evidence="14">Homodimer.</text>
</comment>
<protein>
    <recommendedName>
        <fullName evidence="4 14">Protoporphyrinogen IX oxidase</fullName>
        <shortName evidence="14">PPO</shortName>
        <ecNumber evidence="14 15">1.3.99.-</ecNumber>
    </recommendedName>
</protein>
<feature type="transmembrane region" description="Helical" evidence="14">
    <location>
        <begin position="6"/>
        <end position="31"/>
    </location>
</feature>
<comment type="caution">
    <text evidence="16">The sequence shown here is derived from an EMBL/GenBank/DDBJ whole genome shotgun (WGS) entry which is preliminary data.</text>
</comment>
<evidence type="ECO:0000256" key="13">
    <source>
        <dbReference type="ARBA" id="ARBA00048390"/>
    </source>
</evidence>
<comment type="cofactor">
    <cofactor evidence="14 15">
        <name>heme b</name>
        <dbReference type="ChEBI" id="CHEBI:60344"/>
    </cofactor>
    <text evidence="14 15">Binds 1 heme b (iron(II)-protoporphyrin IX) group per subunit.</text>
</comment>
<comment type="function">
    <text evidence="14 15">Catalyzes the oxidation of protoporphyrinogen IX to protoporphyrin IX.</text>
</comment>
<evidence type="ECO:0000256" key="4">
    <source>
        <dbReference type="ARBA" id="ARBA00017504"/>
    </source>
</evidence>
<dbReference type="EC" id="1.3.99.-" evidence="14 15"/>
<feature type="transmembrane region" description="Helical" evidence="14">
    <location>
        <begin position="52"/>
        <end position="74"/>
    </location>
</feature>
<evidence type="ECO:0000256" key="8">
    <source>
        <dbReference type="ARBA" id="ARBA00022723"/>
    </source>
</evidence>
<evidence type="ECO:0000256" key="5">
    <source>
        <dbReference type="ARBA" id="ARBA00022475"/>
    </source>
</evidence>
<dbReference type="GO" id="GO:0005886">
    <property type="term" value="C:plasma membrane"/>
    <property type="evidence" value="ECO:0007669"/>
    <property type="project" value="UniProtKB-SubCell"/>
</dbReference>
<dbReference type="RefSeq" id="WP_142942826.1">
    <property type="nucleotide sequence ID" value="NZ_VIKR01000003.1"/>
</dbReference>
<organism evidence="16 17">
    <name type="scientific">Aliikangiella marina</name>
    <dbReference type="NCBI Taxonomy" id="1712262"/>
    <lineage>
        <taxon>Bacteria</taxon>
        <taxon>Pseudomonadati</taxon>
        <taxon>Pseudomonadota</taxon>
        <taxon>Gammaproteobacteria</taxon>
        <taxon>Oceanospirillales</taxon>
        <taxon>Pleioneaceae</taxon>
        <taxon>Aliikangiella</taxon>
    </lineage>
</organism>
<feature type="transmembrane region" description="Helical" evidence="14">
    <location>
        <begin position="80"/>
        <end position="100"/>
    </location>
</feature>
<dbReference type="GO" id="GO:0006782">
    <property type="term" value="P:protoporphyrinogen IX biosynthetic process"/>
    <property type="evidence" value="ECO:0007669"/>
    <property type="project" value="UniProtKB-UniRule"/>
</dbReference>
<comment type="catalytic activity">
    <reaction evidence="13 14 15">
        <text>protoporphyrinogen IX + 3 A = protoporphyrin IX + 3 AH2</text>
        <dbReference type="Rhea" id="RHEA:62000"/>
        <dbReference type="ChEBI" id="CHEBI:13193"/>
        <dbReference type="ChEBI" id="CHEBI:17499"/>
        <dbReference type="ChEBI" id="CHEBI:57306"/>
        <dbReference type="ChEBI" id="CHEBI:57307"/>
    </reaction>
</comment>
<evidence type="ECO:0000256" key="7">
    <source>
        <dbReference type="ARBA" id="ARBA00022692"/>
    </source>
</evidence>
<accession>A0A545TA79</accession>
<gene>
    <name evidence="16" type="ORF">FLL45_14775</name>
</gene>
<dbReference type="Pfam" id="PF03653">
    <property type="entry name" value="UPF0093"/>
    <property type="match status" value="1"/>
</dbReference>
<dbReference type="PANTHER" id="PTHR40255">
    <property type="entry name" value="UPF0093 MEMBRANE PROTEIN SLR1790"/>
    <property type="match status" value="1"/>
</dbReference>
<comment type="pathway">
    <text evidence="2 14 15">Porphyrin-containing compound metabolism; protoporphyrin-IX biosynthesis; protoporphyrin-IX from protoporphyrinogen-IX: step 1/1.</text>
</comment>
<comment type="similarity">
    <text evidence="3 14 15">Belongs to the HemJ family.</text>
</comment>
<keyword evidence="17" id="KW-1185">Reference proteome</keyword>
<dbReference type="GO" id="GO:0046872">
    <property type="term" value="F:metal ion binding"/>
    <property type="evidence" value="ECO:0007669"/>
    <property type="project" value="UniProtKB-UniRule"/>
</dbReference>
<keyword evidence="8 14" id="KW-0479">Metal-binding</keyword>
<dbReference type="GO" id="GO:0070818">
    <property type="term" value="F:protoporphyrinogen oxidase activity"/>
    <property type="evidence" value="ECO:0007669"/>
    <property type="project" value="UniProtKB-UniRule"/>
</dbReference>
<keyword evidence="7 14" id="KW-0812">Transmembrane</keyword>
<comment type="subcellular location">
    <subcellularLocation>
        <location evidence="1 14">Cell membrane</location>
        <topology evidence="1 14">Multi-pass membrane protein</topology>
    </subcellularLocation>
</comment>
<dbReference type="HAMAP" id="MF_02239">
    <property type="entry name" value="HemJ"/>
    <property type="match status" value="1"/>
</dbReference>
<dbReference type="UniPathway" id="UPA00251">
    <property type="reaction ID" value="UER00324"/>
</dbReference>
<keyword evidence="5 14" id="KW-1003">Cell membrane</keyword>
<dbReference type="InterPro" id="IPR005265">
    <property type="entry name" value="HemJ-like"/>
</dbReference>
<feature type="transmembrane region" description="Helical" evidence="14">
    <location>
        <begin position="121"/>
        <end position="139"/>
    </location>
</feature>
<keyword evidence="10 14" id="KW-0560">Oxidoreductase</keyword>
<keyword evidence="12 14" id="KW-0472">Membrane</keyword>
<dbReference type="EMBL" id="VIKR01000003">
    <property type="protein sequence ID" value="TQV74118.1"/>
    <property type="molecule type" value="Genomic_DNA"/>
</dbReference>
<evidence type="ECO:0000256" key="1">
    <source>
        <dbReference type="ARBA" id="ARBA00004651"/>
    </source>
</evidence>
<evidence type="ECO:0000256" key="9">
    <source>
        <dbReference type="ARBA" id="ARBA00022989"/>
    </source>
</evidence>
<dbReference type="OrthoDB" id="9800824at2"/>
<evidence type="ECO:0000256" key="10">
    <source>
        <dbReference type="ARBA" id="ARBA00023002"/>
    </source>
</evidence>
<keyword evidence="6 14" id="KW-0349">Heme</keyword>
<dbReference type="PANTHER" id="PTHR40255:SF1">
    <property type="entry name" value="PROTOPORPHYRINOGEN IX OXIDASE"/>
    <property type="match status" value="1"/>
</dbReference>
<evidence type="ECO:0000313" key="16">
    <source>
        <dbReference type="EMBL" id="TQV74118.1"/>
    </source>
</evidence>
<dbReference type="PIRSF" id="PIRSF004638">
    <property type="entry name" value="UCP004638"/>
    <property type="match status" value="1"/>
</dbReference>
<evidence type="ECO:0000256" key="14">
    <source>
        <dbReference type="HAMAP-Rule" id="MF_02239"/>
    </source>
</evidence>
<keyword evidence="11 14" id="KW-0408">Iron</keyword>
<dbReference type="Proteomes" id="UP000317839">
    <property type="component" value="Unassembled WGS sequence"/>
</dbReference>
<sequence length="142" mass="17086">MQDWYLYIKAFHIIFFTSWFAGLFYLPRIFVNLAMVEDKNTYDHLLIMARKLYRFITPFLFITVGLGVWLLYLNSAWMKMGWMHVKLALVTILIGYHFLCGNHLKKFQTKTFDKGHIFYRWFNEFPVIILFIVVVLAVVKPF</sequence>
<evidence type="ECO:0000256" key="3">
    <source>
        <dbReference type="ARBA" id="ARBA00006501"/>
    </source>
</evidence>
<feature type="binding site" description="axial binding residue" evidence="14">
    <location>
        <position position="12"/>
    </location>
    <ligand>
        <name>heme</name>
        <dbReference type="ChEBI" id="CHEBI:30413"/>
    </ligand>
    <ligandPart>
        <name>Fe</name>
        <dbReference type="ChEBI" id="CHEBI:18248"/>
    </ligandPart>
</feature>
<reference evidence="16 17" key="1">
    <citation type="submission" date="2019-06" db="EMBL/GenBank/DDBJ databases">
        <title>Draft genome of Aliikangiella marina GYP-15.</title>
        <authorList>
            <person name="Wang G."/>
        </authorList>
    </citation>
    <scope>NUCLEOTIDE SEQUENCE [LARGE SCALE GENOMIC DNA]</scope>
    <source>
        <strain evidence="16 17">GYP-15</strain>
    </source>
</reference>
<proteinExistence type="inferred from homology"/>
<dbReference type="AlphaFoldDB" id="A0A545TA79"/>
<evidence type="ECO:0000256" key="12">
    <source>
        <dbReference type="ARBA" id="ARBA00023136"/>
    </source>
</evidence>
<evidence type="ECO:0000256" key="2">
    <source>
        <dbReference type="ARBA" id="ARBA00005073"/>
    </source>
</evidence>
<evidence type="ECO:0000256" key="11">
    <source>
        <dbReference type="ARBA" id="ARBA00023004"/>
    </source>
</evidence>